<dbReference type="Gene3D" id="2.70.70.10">
    <property type="entry name" value="Glucose Permease (Domain IIA)"/>
    <property type="match status" value="1"/>
</dbReference>
<sequence>MPQVRSGTYPRTLVSMSNFTAADTAVGTSASAVTVNTTATDGHSPAAPGGHTRQDPADRSPGEVSSGGPPPPRPGGARRRARRLAATWAALTVGAALALSPTPASGVDATSLGSATVPRQVVMAWRGGEPNPLQAFAAGTAAEPATPLPGVVATRVRYAWPTGMATTVLADFDPPAVVWGSGHRGVDLALAAGSQVLAAADGTVAFAGMVAGRPVVSIDHADGIRTTYEPVDPCVEAGEAVARGQVIGTLQSGHRADGADALHWGARTGPKTYVNPLRLLQPAVIRLKPLS</sequence>
<dbReference type="EMBL" id="LK995515">
    <property type="protein sequence ID" value="CED91596.1"/>
    <property type="molecule type" value="Genomic_DNA"/>
</dbReference>
<dbReference type="PANTHER" id="PTHR21666">
    <property type="entry name" value="PEPTIDASE-RELATED"/>
    <property type="match status" value="1"/>
</dbReference>
<dbReference type="InterPro" id="IPR011055">
    <property type="entry name" value="Dup_hybrid_motif"/>
</dbReference>
<dbReference type="AlphaFoldDB" id="A0A1L7RII3"/>
<dbReference type="InterPro" id="IPR050570">
    <property type="entry name" value="Cell_wall_metabolism_enzyme"/>
</dbReference>
<evidence type="ECO:0000313" key="3">
    <source>
        <dbReference type="EMBL" id="CED91596.1"/>
    </source>
</evidence>
<feature type="region of interest" description="Disordered" evidence="1">
    <location>
        <begin position="36"/>
        <end position="82"/>
    </location>
</feature>
<dbReference type="SUPFAM" id="SSF51261">
    <property type="entry name" value="Duplicated hybrid motif"/>
    <property type="match status" value="1"/>
</dbReference>
<gene>
    <name evidence="3" type="ORF">AAM4_1764</name>
</gene>
<organism evidence="3">
    <name type="scientific">Actinomyces succiniciruminis</name>
    <dbReference type="NCBI Taxonomy" id="1522002"/>
    <lineage>
        <taxon>Bacteria</taxon>
        <taxon>Bacillati</taxon>
        <taxon>Actinomycetota</taxon>
        <taxon>Actinomycetes</taxon>
        <taxon>Actinomycetales</taxon>
        <taxon>Actinomycetaceae</taxon>
        <taxon>Actinomyces</taxon>
    </lineage>
</organism>
<feature type="compositionally biased region" description="Basic and acidic residues" evidence="1">
    <location>
        <begin position="52"/>
        <end position="61"/>
    </location>
</feature>
<dbReference type="Pfam" id="PF01551">
    <property type="entry name" value="Peptidase_M23"/>
    <property type="match status" value="1"/>
</dbReference>
<dbReference type="PANTHER" id="PTHR21666:SF270">
    <property type="entry name" value="MUREIN HYDROLASE ACTIVATOR ENVC"/>
    <property type="match status" value="1"/>
</dbReference>
<name>A0A1L7RII3_9ACTO</name>
<protein>
    <submittedName>
        <fullName evidence="3">Peptidase, M23</fullName>
    </submittedName>
</protein>
<proteinExistence type="predicted"/>
<evidence type="ECO:0000259" key="2">
    <source>
        <dbReference type="Pfam" id="PF01551"/>
    </source>
</evidence>
<dbReference type="CDD" id="cd12797">
    <property type="entry name" value="M23_peptidase"/>
    <property type="match status" value="1"/>
</dbReference>
<dbReference type="GO" id="GO:0004222">
    <property type="term" value="F:metalloendopeptidase activity"/>
    <property type="evidence" value="ECO:0007669"/>
    <property type="project" value="TreeGrafter"/>
</dbReference>
<dbReference type="InterPro" id="IPR016047">
    <property type="entry name" value="M23ase_b-sheet_dom"/>
</dbReference>
<evidence type="ECO:0000256" key="1">
    <source>
        <dbReference type="SAM" id="MobiDB-lite"/>
    </source>
</evidence>
<reference evidence="3" key="1">
    <citation type="submission" date="2014-07" db="EMBL/GenBank/DDBJ databases">
        <authorList>
            <person name="Zhang J.E."/>
            <person name="Yang H."/>
            <person name="Guo J."/>
            <person name="Deng Z."/>
            <person name="Luo H."/>
            <person name="Luo M."/>
            <person name="Zhao B."/>
        </authorList>
    </citation>
    <scope>NUCLEOTIDE SEQUENCE</scope>
    <source>
        <strain evidence="3">AM4</strain>
    </source>
</reference>
<accession>A0A1L7RII3</accession>
<feature type="domain" description="M23ase beta-sheet core" evidence="2">
    <location>
        <begin position="182"/>
        <end position="276"/>
    </location>
</feature>